<dbReference type="PANTHER" id="PTHR28268:SF1">
    <property type="entry name" value="MICOS SUBUNIT MIC26"/>
    <property type="match status" value="1"/>
</dbReference>
<evidence type="ECO:0000256" key="2">
    <source>
        <dbReference type="SAM" id="MobiDB-lite"/>
    </source>
</evidence>
<reference evidence="3" key="1">
    <citation type="journal article" date="2020" name="Mol. Plant Microbe Interact.">
        <title>Genome Sequence of the Biocontrol Agent Coniothyrium minitans strain Conio (IMI 134523).</title>
        <authorList>
            <person name="Patel D."/>
            <person name="Shittu T.A."/>
            <person name="Baroncelli R."/>
            <person name="Muthumeenakshi S."/>
            <person name="Osborne T.H."/>
            <person name="Janganan T.K."/>
            <person name="Sreenivasaprasad S."/>
        </authorList>
    </citation>
    <scope>NUCLEOTIDE SEQUENCE</scope>
    <source>
        <strain evidence="3">Conio</strain>
    </source>
</reference>
<keyword evidence="1" id="KW-0999">Mitochondrion inner membrane</keyword>
<evidence type="ECO:0000313" key="4">
    <source>
        <dbReference type="Proteomes" id="UP000756921"/>
    </source>
</evidence>
<dbReference type="AlphaFoldDB" id="A0A9P6GC12"/>
<gene>
    <name evidence="3" type="ORF">PMIN01_10466</name>
</gene>
<comment type="function">
    <text evidence="1">Component of the MICOS complex, a large protein complex of the mitochondrial inner membrane that plays crucial roles in the maintenance of crista junctions, inner membrane architecture, and formation of contact sites to the outer membrane.</text>
</comment>
<dbReference type="GO" id="GO:0044284">
    <property type="term" value="C:mitochondrial crista junction"/>
    <property type="evidence" value="ECO:0007669"/>
    <property type="project" value="TreeGrafter"/>
</dbReference>
<feature type="region of interest" description="Disordered" evidence="2">
    <location>
        <begin position="46"/>
        <end position="88"/>
    </location>
</feature>
<dbReference type="GO" id="GO:0061617">
    <property type="term" value="C:MICOS complex"/>
    <property type="evidence" value="ECO:0007669"/>
    <property type="project" value="UniProtKB-UniRule"/>
</dbReference>
<organism evidence="3 4">
    <name type="scientific">Paraphaeosphaeria minitans</name>
    <dbReference type="NCBI Taxonomy" id="565426"/>
    <lineage>
        <taxon>Eukaryota</taxon>
        <taxon>Fungi</taxon>
        <taxon>Dikarya</taxon>
        <taxon>Ascomycota</taxon>
        <taxon>Pezizomycotina</taxon>
        <taxon>Dothideomycetes</taxon>
        <taxon>Pleosporomycetidae</taxon>
        <taxon>Pleosporales</taxon>
        <taxon>Massarineae</taxon>
        <taxon>Didymosphaeriaceae</taxon>
        <taxon>Paraphaeosphaeria</taxon>
    </lineage>
</organism>
<feature type="compositionally biased region" description="Low complexity" evidence="2">
    <location>
        <begin position="46"/>
        <end position="65"/>
    </location>
</feature>
<dbReference type="InterPro" id="IPR033181">
    <property type="entry name" value="Mic26_fungi"/>
</dbReference>
<dbReference type="InterPro" id="IPR019166">
    <property type="entry name" value="MIC26/MIC27"/>
</dbReference>
<dbReference type="Proteomes" id="UP000756921">
    <property type="component" value="Unassembled WGS sequence"/>
</dbReference>
<comment type="subcellular location">
    <subcellularLocation>
        <location evidence="1">Mitochondrion inner membrane</location>
    </subcellularLocation>
</comment>
<dbReference type="GO" id="GO:0042407">
    <property type="term" value="P:cristae formation"/>
    <property type="evidence" value="ECO:0007669"/>
    <property type="project" value="InterPro"/>
</dbReference>
<keyword evidence="4" id="KW-1185">Reference proteome</keyword>
<keyword evidence="1" id="KW-0472">Membrane</keyword>
<keyword evidence="1" id="KW-0496">Mitochondrion</keyword>
<comment type="caution">
    <text evidence="3">The sequence shown here is derived from an EMBL/GenBank/DDBJ whole genome shotgun (WGS) entry which is preliminary data.</text>
</comment>
<dbReference type="PANTHER" id="PTHR28268">
    <property type="entry name" value="MICOS SUBUNIT MIC26"/>
    <property type="match status" value="1"/>
</dbReference>
<comment type="subunit">
    <text evidence="1">Component of the mitochondrial contact site and cristae organizing system (MICOS) complex.</text>
</comment>
<accession>A0A9P6GC12</accession>
<dbReference type="EMBL" id="WJXW01000012">
    <property type="protein sequence ID" value="KAF9731449.1"/>
    <property type="molecule type" value="Genomic_DNA"/>
</dbReference>
<dbReference type="Pfam" id="PF09769">
    <property type="entry name" value="ApoO"/>
    <property type="match status" value="1"/>
</dbReference>
<proteinExistence type="predicted"/>
<evidence type="ECO:0000256" key="1">
    <source>
        <dbReference type="RuleBase" id="RU363021"/>
    </source>
</evidence>
<name>A0A9P6GC12_9PLEO</name>
<evidence type="ECO:0000313" key="3">
    <source>
        <dbReference type="EMBL" id="KAF9731449.1"/>
    </source>
</evidence>
<sequence>MAFRPLLRQRFAPVCAVAAAAAPISLSSQPADDSLADAVKRKPIYDDAPLDTTAPTPSTPTSDAPYNPTPTSDAPYRLTPTDDAPYRPTPTDRLAVQIGKARLGLYQQVLRAEDGVNNALTETLRLEHSFTSTIRSLAPPKESGERVFPGVLYVLVASMAGSILTRNRNILLRATGPAAIGLGAAYAVLPLTMQNVGDLAWKYEKRYPVVADAHLRTKERLTSIWETGKAHSAMSVGMIQDKVAETRSNMEDWVKRGR</sequence>
<dbReference type="OrthoDB" id="2399148at2759"/>
<protein>
    <recommendedName>
        <fullName evidence="1">MICOS complex subunit</fullName>
    </recommendedName>
</protein>